<organism evidence="12 13">
    <name type="scientific">Niabella ginsenosidivorans</name>
    <dbReference type="NCBI Taxonomy" id="1176587"/>
    <lineage>
        <taxon>Bacteria</taxon>
        <taxon>Pseudomonadati</taxon>
        <taxon>Bacteroidota</taxon>
        <taxon>Chitinophagia</taxon>
        <taxon>Chitinophagales</taxon>
        <taxon>Chitinophagaceae</taxon>
        <taxon>Niabella</taxon>
    </lineage>
</organism>
<dbReference type="InterPro" id="IPR011765">
    <property type="entry name" value="Pept_M16_N"/>
</dbReference>
<dbReference type="PANTHER" id="PTHR43690:SF17">
    <property type="entry name" value="PROTEIN YHJJ"/>
    <property type="match status" value="1"/>
</dbReference>
<evidence type="ECO:0000256" key="2">
    <source>
        <dbReference type="ARBA" id="ARBA00007261"/>
    </source>
</evidence>
<dbReference type="EMBL" id="CP015772">
    <property type="protein sequence ID" value="ANH82178.1"/>
    <property type="molecule type" value="Genomic_DNA"/>
</dbReference>
<keyword evidence="3" id="KW-0645">Protease</keyword>
<accession>A0A1A9I3C9</accession>
<reference evidence="12 13" key="1">
    <citation type="submission" date="2016-05" db="EMBL/GenBank/DDBJ databases">
        <title>Niabella ginsenosidivorans BS26 whole genome sequencing.</title>
        <authorList>
            <person name="Im W.T."/>
            <person name="Siddiqi M.Z."/>
        </authorList>
    </citation>
    <scope>NUCLEOTIDE SEQUENCE [LARGE SCALE GENOMIC DNA]</scope>
    <source>
        <strain evidence="12 13">BS26</strain>
    </source>
</reference>
<name>A0A1A9I3C9_9BACT</name>
<keyword evidence="4" id="KW-0479">Metal-binding</keyword>
<gene>
    <name evidence="12" type="ORF">A8C56_15450</name>
</gene>
<dbReference type="InterPro" id="IPR001431">
    <property type="entry name" value="Pept_M16_Zn_BS"/>
</dbReference>
<evidence type="ECO:0000256" key="5">
    <source>
        <dbReference type="ARBA" id="ARBA00022801"/>
    </source>
</evidence>
<comment type="cofactor">
    <cofactor evidence="1">
        <name>Zn(2+)</name>
        <dbReference type="ChEBI" id="CHEBI:29105"/>
    </cofactor>
</comment>
<evidence type="ECO:0000313" key="13">
    <source>
        <dbReference type="Proteomes" id="UP000077667"/>
    </source>
</evidence>
<keyword evidence="5" id="KW-0378">Hydrolase</keyword>
<evidence type="ECO:0000256" key="6">
    <source>
        <dbReference type="ARBA" id="ARBA00022833"/>
    </source>
</evidence>
<keyword evidence="7" id="KW-0482">Metalloprotease</keyword>
<keyword evidence="6" id="KW-0862">Zinc</keyword>
<dbReference type="KEGG" id="nia:A8C56_15450"/>
<feature type="domain" description="Peptidase M16 C-terminal" evidence="11">
    <location>
        <begin position="207"/>
        <end position="382"/>
    </location>
</feature>
<dbReference type="Gene3D" id="3.30.830.10">
    <property type="entry name" value="Metalloenzyme, LuxS/M16 peptidase-like"/>
    <property type="match status" value="4"/>
</dbReference>
<dbReference type="STRING" id="1176587.A8C56_15450"/>
<evidence type="ECO:0000313" key="12">
    <source>
        <dbReference type="EMBL" id="ANH82178.1"/>
    </source>
</evidence>
<feature type="domain" description="Peptidase M16 N-terminal" evidence="10">
    <location>
        <begin position="53"/>
        <end position="197"/>
    </location>
</feature>
<dbReference type="GO" id="GO:0006508">
    <property type="term" value="P:proteolysis"/>
    <property type="evidence" value="ECO:0007669"/>
    <property type="project" value="UniProtKB-KW"/>
</dbReference>
<evidence type="ECO:0000259" key="11">
    <source>
        <dbReference type="Pfam" id="PF05193"/>
    </source>
</evidence>
<protein>
    <submittedName>
        <fullName evidence="12">Peptidase M16</fullName>
    </submittedName>
</protein>
<dbReference type="InterPro" id="IPR011249">
    <property type="entry name" value="Metalloenz_LuxS/M16"/>
</dbReference>
<feature type="domain" description="Peptidase M16 N-terminal" evidence="10">
    <location>
        <begin position="539"/>
        <end position="639"/>
    </location>
</feature>
<feature type="domain" description="Peptidase M16 C-terminal" evidence="11">
    <location>
        <begin position="662"/>
        <end position="842"/>
    </location>
</feature>
<evidence type="ECO:0000256" key="1">
    <source>
        <dbReference type="ARBA" id="ARBA00001947"/>
    </source>
</evidence>
<evidence type="ECO:0000256" key="4">
    <source>
        <dbReference type="ARBA" id="ARBA00022723"/>
    </source>
</evidence>
<dbReference type="GO" id="GO:0004222">
    <property type="term" value="F:metalloendopeptidase activity"/>
    <property type="evidence" value="ECO:0007669"/>
    <property type="project" value="InterPro"/>
</dbReference>
<dbReference type="PANTHER" id="PTHR43690">
    <property type="entry name" value="NARDILYSIN"/>
    <property type="match status" value="1"/>
</dbReference>
<dbReference type="InterPro" id="IPR007863">
    <property type="entry name" value="Peptidase_M16_C"/>
</dbReference>
<evidence type="ECO:0000256" key="9">
    <source>
        <dbReference type="SAM" id="SignalP"/>
    </source>
</evidence>
<dbReference type="PROSITE" id="PS00143">
    <property type="entry name" value="INSULINASE"/>
    <property type="match status" value="1"/>
</dbReference>
<keyword evidence="9" id="KW-0732">Signal</keyword>
<dbReference type="Pfam" id="PF05193">
    <property type="entry name" value="Peptidase_M16_C"/>
    <property type="match status" value="2"/>
</dbReference>
<sequence length="914" mass="102648">MKKIYSLLTCFICFLFVSNAQVKNKNTAATVPSLVTSVEGVSEYRLPNGLQILLIPDASQTNVIVNIVYHVGSRHEGYGETGMAHLLEHMLFKGSKKFSSIKQTIADKGASANGTTWYDRTNYFEILPATDSNLVWALDMESDRMVNSLMRNEDLQKEFSVVRNEFEAGENDPGGILTERILSSMYLWHNYGKSTIGSKEDIERVPIDNLRAFYKKYYQPDNATLIVGGKFDEKKTLAWIGKYFGGIPKPERVLQAPYTVEPPQDGERFVELRRNGDMQYVGMAYHTPAYSDKDYVANDAVIEILTNNPSGVFYKALVDTKRATKVSGWSQQLYDPGFTYFSCDVPLDKNLDSAKNAFIASADGIPSLSITEADLERAKNTLSKQVFNTQNNTIGFCVALIEIIGAGDWRLFYIYRDRLEKLTLADVQAVLKKYYLPSNRTYGVFIPDRSAEKNRVTVNDRPDIATLVKGYKGKAVTAQTESFEASIENIKKNTEYGTLANGMRYALLKKPAKGDKIRIQITLKIGSEQSLTGKGLIPELTARMLRNGTTSKSKKEINDLLDKLKTNLSIYGHGPSVVINVSTDKENADAALNLLADILLHPAFDKEEFDKMMLEVKGEYESNQSDPQYLASNAVNKKTALYPKGHPYYPNSISEALEALQKVTPEDLRNFYQDFYGSSHGYAAFVGAIDKKAITAFLERNLAAFNSRQPYTEIEEKYFDVKGSLEAIDVPDKKNAVCAGAINIPLKESAVDFPALEMANELLGGGAFLSSRIPQRLRETDGMSYGAGSYLVPNYKYPASTWGVYAIFNPAYKNRLDSALHEEISKAIASGFKEDEFKRSRESWLQQRRTNLGFDNYLSYLLSSFMRDEKDLNYFTDYENRIKKLTLGDVNAALKKYIDPKKITLIYAGDFNKK</sequence>
<dbReference type="GO" id="GO:0046872">
    <property type="term" value="F:metal ion binding"/>
    <property type="evidence" value="ECO:0007669"/>
    <property type="project" value="UniProtKB-KW"/>
</dbReference>
<feature type="signal peptide" evidence="9">
    <location>
        <begin position="1"/>
        <end position="20"/>
    </location>
</feature>
<evidence type="ECO:0000256" key="7">
    <source>
        <dbReference type="ARBA" id="ARBA00023049"/>
    </source>
</evidence>
<feature type="chain" id="PRO_5008389779" evidence="9">
    <location>
        <begin position="21"/>
        <end position="914"/>
    </location>
</feature>
<keyword evidence="13" id="KW-1185">Reference proteome</keyword>
<proteinExistence type="inferred from homology"/>
<dbReference type="OrthoDB" id="9811314at2"/>
<comment type="similarity">
    <text evidence="2 8">Belongs to the peptidase M16 family.</text>
</comment>
<dbReference type="RefSeq" id="WP_067757884.1">
    <property type="nucleotide sequence ID" value="NZ_CP015772.1"/>
</dbReference>
<evidence type="ECO:0000256" key="8">
    <source>
        <dbReference type="RuleBase" id="RU004447"/>
    </source>
</evidence>
<dbReference type="Proteomes" id="UP000077667">
    <property type="component" value="Chromosome"/>
</dbReference>
<evidence type="ECO:0000256" key="3">
    <source>
        <dbReference type="ARBA" id="ARBA00022670"/>
    </source>
</evidence>
<dbReference type="AlphaFoldDB" id="A0A1A9I3C9"/>
<evidence type="ECO:0000259" key="10">
    <source>
        <dbReference type="Pfam" id="PF00675"/>
    </source>
</evidence>
<dbReference type="SUPFAM" id="SSF63411">
    <property type="entry name" value="LuxS/MPP-like metallohydrolase"/>
    <property type="match status" value="4"/>
</dbReference>
<dbReference type="InterPro" id="IPR050626">
    <property type="entry name" value="Peptidase_M16"/>
</dbReference>
<dbReference type="Pfam" id="PF00675">
    <property type="entry name" value="Peptidase_M16"/>
    <property type="match status" value="2"/>
</dbReference>